<evidence type="ECO:0000256" key="1">
    <source>
        <dbReference type="SAM" id="MobiDB-lite"/>
    </source>
</evidence>
<name>A0A6A4RPZ1_SCOMX</name>
<proteinExistence type="predicted"/>
<protein>
    <submittedName>
        <fullName evidence="2">Uncharacterized protein</fullName>
    </submittedName>
</protein>
<comment type="caution">
    <text evidence="2">The sequence shown here is derived from an EMBL/GenBank/DDBJ whole genome shotgun (WGS) entry which is preliminary data.</text>
</comment>
<accession>A0A6A4RPZ1</accession>
<dbReference type="EMBL" id="VEVO01008115">
    <property type="protein sequence ID" value="KAF0021440.1"/>
    <property type="molecule type" value="Genomic_DNA"/>
</dbReference>
<organism evidence="2 3">
    <name type="scientific">Scophthalmus maximus</name>
    <name type="common">Turbot</name>
    <name type="synonym">Psetta maxima</name>
    <dbReference type="NCBI Taxonomy" id="52904"/>
    <lineage>
        <taxon>Eukaryota</taxon>
        <taxon>Metazoa</taxon>
        <taxon>Chordata</taxon>
        <taxon>Craniata</taxon>
        <taxon>Vertebrata</taxon>
        <taxon>Euteleostomi</taxon>
        <taxon>Actinopterygii</taxon>
        <taxon>Neopterygii</taxon>
        <taxon>Teleostei</taxon>
        <taxon>Neoteleostei</taxon>
        <taxon>Acanthomorphata</taxon>
        <taxon>Carangaria</taxon>
        <taxon>Pleuronectiformes</taxon>
        <taxon>Pleuronectoidei</taxon>
        <taxon>Scophthalmidae</taxon>
        <taxon>Scophthalmus</taxon>
    </lineage>
</organism>
<sequence length="67" mass="7285">MTSTRLAASPDVVRHVEHESDDIKATGRGSGKEFGDPDELTRRRTSPLEERLFTTATTGCEAPDPAN</sequence>
<reference evidence="2 3" key="1">
    <citation type="submission" date="2019-06" db="EMBL/GenBank/DDBJ databases">
        <title>Draft genomes of female and male turbot (Scophthalmus maximus).</title>
        <authorList>
            <person name="Xu H."/>
            <person name="Xu X.-W."/>
            <person name="Shao C."/>
            <person name="Chen S."/>
        </authorList>
    </citation>
    <scope>NUCLEOTIDE SEQUENCE [LARGE SCALE GENOMIC DNA]</scope>
    <source>
        <strain evidence="2">Ysfricsl-2016a</strain>
        <tissue evidence="2">Blood</tissue>
    </source>
</reference>
<evidence type="ECO:0000313" key="3">
    <source>
        <dbReference type="Proteomes" id="UP000438429"/>
    </source>
</evidence>
<gene>
    <name evidence="2" type="ORF">F2P81_026307</name>
</gene>
<feature type="compositionally biased region" description="Basic and acidic residues" evidence="1">
    <location>
        <begin position="12"/>
        <end position="52"/>
    </location>
</feature>
<dbReference type="AlphaFoldDB" id="A0A6A4RPZ1"/>
<evidence type="ECO:0000313" key="2">
    <source>
        <dbReference type="EMBL" id="KAF0021440.1"/>
    </source>
</evidence>
<dbReference type="Proteomes" id="UP000438429">
    <property type="component" value="Unassembled WGS sequence"/>
</dbReference>
<feature type="region of interest" description="Disordered" evidence="1">
    <location>
        <begin position="1"/>
        <end position="67"/>
    </location>
</feature>